<dbReference type="Gene3D" id="3.40.140.10">
    <property type="entry name" value="Cytidine Deaminase, domain 2"/>
    <property type="match status" value="1"/>
</dbReference>
<dbReference type="GO" id="GO:0061578">
    <property type="term" value="F:K63-linked deubiquitinase activity"/>
    <property type="evidence" value="ECO:0007669"/>
    <property type="project" value="InterPro"/>
</dbReference>
<feature type="domain" description="MPN" evidence="10">
    <location>
        <begin position="365"/>
        <end position="495"/>
    </location>
</feature>
<dbReference type="GO" id="GO:0046872">
    <property type="term" value="F:metal ion binding"/>
    <property type="evidence" value="ECO:0007669"/>
    <property type="project" value="UniProtKB-KW"/>
</dbReference>
<dbReference type="AlphaFoldDB" id="A0A8K0TL16"/>
<accession>A0A8K0TL16</accession>
<protein>
    <submittedName>
        <fullName evidence="11">Mov34/MPN/PAD-1 family protein</fullName>
    </submittedName>
</protein>
<comment type="similarity">
    <text evidence="2">Belongs to the peptidase M67C family.</text>
</comment>
<evidence type="ECO:0000256" key="4">
    <source>
        <dbReference type="ARBA" id="ARBA00022723"/>
    </source>
</evidence>
<dbReference type="FunFam" id="3.40.140.10:FF:000033">
    <property type="entry name" value="AMSH-like protease sst2"/>
    <property type="match status" value="1"/>
</dbReference>
<comment type="caution">
    <text evidence="11">The sequence shown here is derived from an EMBL/GenBank/DDBJ whole genome shotgun (WGS) entry which is preliminary data.</text>
</comment>
<keyword evidence="8" id="KW-0482">Metalloprotease</keyword>
<keyword evidence="6" id="KW-0378">Hydrolase</keyword>
<comment type="cofactor">
    <cofactor evidence="1">
        <name>Zn(2+)</name>
        <dbReference type="ChEBI" id="CHEBI:29105"/>
    </cofactor>
</comment>
<dbReference type="GO" id="GO:0070536">
    <property type="term" value="P:protein K63-linked deubiquitination"/>
    <property type="evidence" value="ECO:0007669"/>
    <property type="project" value="InterPro"/>
</dbReference>
<evidence type="ECO:0000313" key="11">
    <source>
        <dbReference type="EMBL" id="KAH7362166.1"/>
    </source>
</evidence>
<dbReference type="InterPro" id="IPR000555">
    <property type="entry name" value="JAMM/MPN+_dom"/>
</dbReference>
<dbReference type="GO" id="GO:0005768">
    <property type="term" value="C:endosome"/>
    <property type="evidence" value="ECO:0007669"/>
    <property type="project" value="TreeGrafter"/>
</dbReference>
<feature type="compositionally biased region" description="Pro residues" evidence="9">
    <location>
        <begin position="321"/>
        <end position="331"/>
    </location>
</feature>
<dbReference type="SUPFAM" id="SSF102712">
    <property type="entry name" value="JAB1/MPN domain"/>
    <property type="match status" value="1"/>
</dbReference>
<dbReference type="SMART" id="SM00232">
    <property type="entry name" value="JAB_MPN"/>
    <property type="match status" value="1"/>
</dbReference>
<sequence length="542" mass="62166">MNGSQRANRPMSSKELSAMADNFQFQHTIPFKYWARSADTLYQEARAALNEHDLRKAYVMLWRHSILVLQHLDKHPEAKLPENKALAKPLVDRQMKEVFKRLEQLKPIIDAEHDEWARMTSSAKKVDVERQEQAPTSYDSFAARDPTLSGNAKVLDAGDNQDLAVTLAQRDYRRRDAARRGIRQAGVSEEEELDRRRAGRWDTWDADQHRTEEDDFQKQMEATRRQLDQGTELEDPTDSYHQRPAHRPRSPPPPPTHVYHYPSVSRSQPIAWDAAPLQPQRPWEPAPSKPPKELLDRERRIEPPSRPMKEPVLSPYKRLPTPEPSFPAPSRPPKESAVSAPPPKEERIAFRPVAYLENGDPIRSVFIPSRLRQDFLNIAAENTRKGLEMCGILCGRPINNALFVSCLVIPEQKCTSDTCETENEGSLLDYCISEDLLMLGWIHTHPTQTCFLSSRDMHTQAGYQVMLPESIAIVCAPRFDPSYGIFRLTNPPGLPYILNCNQTATFHMHSIDNIYTKAVNPPGHVFTRDDLDFYLHDLRPKR</sequence>
<keyword evidence="3" id="KW-0645">Protease</keyword>
<dbReference type="PANTHER" id="PTHR12947">
    <property type="entry name" value="AMSH-LIKE PROTEASE"/>
    <property type="match status" value="1"/>
</dbReference>
<evidence type="ECO:0000259" key="10">
    <source>
        <dbReference type="PROSITE" id="PS50249"/>
    </source>
</evidence>
<dbReference type="Pfam" id="PF08969">
    <property type="entry name" value="USP8_dimer"/>
    <property type="match status" value="1"/>
</dbReference>
<feature type="compositionally biased region" description="Basic and acidic residues" evidence="9">
    <location>
        <begin position="290"/>
        <end position="309"/>
    </location>
</feature>
<dbReference type="PROSITE" id="PS50249">
    <property type="entry name" value="MPN"/>
    <property type="match status" value="1"/>
</dbReference>
<evidence type="ECO:0000256" key="8">
    <source>
        <dbReference type="ARBA" id="ARBA00023049"/>
    </source>
</evidence>
<dbReference type="InterPro" id="IPR015063">
    <property type="entry name" value="USP8_dimer"/>
</dbReference>
<keyword evidence="4" id="KW-0479">Metal-binding</keyword>
<dbReference type="InterPro" id="IPR044098">
    <property type="entry name" value="STAMBP/STALP-like_MPN"/>
</dbReference>
<dbReference type="PANTHER" id="PTHR12947:SF13">
    <property type="entry name" value="FI19924P1"/>
    <property type="match status" value="1"/>
</dbReference>
<evidence type="ECO:0000256" key="1">
    <source>
        <dbReference type="ARBA" id="ARBA00001947"/>
    </source>
</evidence>
<name>A0A8K0TL16_9PEZI</name>
<dbReference type="Pfam" id="PF01398">
    <property type="entry name" value="JAB"/>
    <property type="match status" value="1"/>
</dbReference>
<proteinExistence type="inferred from homology"/>
<dbReference type="OrthoDB" id="3640at2759"/>
<dbReference type="InterPro" id="IPR037518">
    <property type="entry name" value="MPN"/>
</dbReference>
<feature type="compositionally biased region" description="Basic and acidic residues" evidence="9">
    <location>
        <begin position="206"/>
        <end position="227"/>
    </location>
</feature>
<keyword evidence="12" id="KW-1185">Reference proteome</keyword>
<keyword evidence="7" id="KW-0862">Zinc</keyword>
<dbReference type="Gene3D" id="1.20.58.80">
    <property type="entry name" value="Phosphotransferase system, lactose/cellobiose-type IIA subunit"/>
    <property type="match status" value="1"/>
</dbReference>
<organism evidence="11 12">
    <name type="scientific">Plectosphaerella cucumerina</name>
    <dbReference type="NCBI Taxonomy" id="40658"/>
    <lineage>
        <taxon>Eukaryota</taxon>
        <taxon>Fungi</taxon>
        <taxon>Dikarya</taxon>
        <taxon>Ascomycota</taxon>
        <taxon>Pezizomycotina</taxon>
        <taxon>Sordariomycetes</taxon>
        <taxon>Hypocreomycetidae</taxon>
        <taxon>Glomerellales</taxon>
        <taxon>Plectosphaerellaceae</taxon>
        <taxon>Plectosphaerella</taxon>
    </lineage>
</organism>
<evidence type="ECO:0000313" key="12">
    <source>
        <dbReference type="Proteomes" id="UP000813385"/>
    </source>
</evidence>
<evidence type="ECO:0000256" key="7">
    <source>
        <dbReference type="ARBA" id="ARBA00022833"/>
    </source>
</evidence>
<keyword evidence="5" id="KW-0833">Ubl conjugation pathway</keyword>
<dbReference type="Proteomes" id="UP000813385">
    <property type="component" value="Unassembled WGS sequence"/>
</dbReference>
<evidence type="ECO:0000256" key="3">
    <source>
        <dbReference type="ARBA" id="ARBA00022670"/>
    </source>
</evidence>
<evidence type="ECO:0000256" key="6">
    <source>
        <dbReference type="ARBA" id="ARBA00022801"/>
    </source>
</evidence>
<dbReference type="EMBL" id="JAGPXD010000003">
    <property type="protein sequence ID" value="KAH7362166.1"/>
    <property type="molecule type" value="Genomic_DNA"/>
</dbReference>
<evidence type="ECO:0000256" key="2">
    <source>
        <dbReference type="ARBA" id="ARBA00010981"/>
    </source>
</evidence>
<dbReference type="CDD" id="cd08066">
    <property type="entry name" value="MPN_AMSH_like"/>
    <property type="match status" value="1"/>
</dbReference>
<evidence type="ECO:0000256" key="9">
    <source>
        <dbReference type="SAM" id="MobiDB-lite"/>
    </source>
</evidence>
<gene>
    <name evidence="11" type="ORF">B0T11DRAFT_81365</name>
</gene>
<reference evidence="11" key="1">
    <citation type="journal article" date="2021" name="Nat. Commun.">
        <title>Genetic determinants of endophytism in the Arabidopsis root mycobiome.</title>
        <authorList>
            <person name="Mesny F."/>
            <person name="Miyauchi S."/>
            <person name="Thiergart T."/>
            <person name="Pickel B."/>
            <person name="Atanasova L."/>
            <person name="Karlsson M."/>
            <person name="Huettel B."/>
            <person name="Barry K.W."/>
            <person name="Haridas S."/>
            <person name="Chen C."/>
            <person name="Bauer D."/>
            <person name="Andreopoulos W."/>
            <person name="Pangilinan J."/>
            <person name="LaButti K."/>
            <person name="Riley R."/>
            <person name="Lipzen A."/>
            <person name="Clum A."/>
            <person name="Drula E."/>
            <person name="Henrissat B."/>
            <person name="Kohler A."/>
            <person name="Grigoriev I.V."/>
            <person name="Martin F.M."/>
            <person name="Hacquard S."/>
        </authorList>
    </citation>
    <scope>NUCLEOTIDE SEQUENCE</scope>
    <source>
        <strain evidence="11">MPI-CAGE-AT-0016</strain>
    </source>
</reference>
<feature type="region of interest" description="Disordered" evidence="9">
    <location>
        <begin position="124"/>
        <end position="145"/>
    </location>
</feature>
<feature type="region of interest" description="Disordered" evidence="9">
    <location>
        <begin position="276"/>
        <end position="342"/>
    </location>
</feature>
<feature type="region of interest" description="Disordered" evidence="9">
    <location>
        <begin position="206"/>
        <end position="262"/>
    </location>
</feature>
<dbReference type="GO" id="GO:0006508">
    <property type="term" value="P:proteolysis"/>
    <property type="evidence" value="ECO:0007669"/>
    <property type="project" value="UniProtKB-KW"/>
</dbReference>
<dbReference type="GO" id="GO:0140492">
    <property type="term" value="F:metal-dependent deubiquitinase activity"/>
    <property type="evidence" value="ECO:0007669"/>
    <property type="project" value="InterPro"/>
</dbReference>
<dbReference type="GO" id="GO:0016020">
    <property type="term" value="C:membrane"/>
    <property type="evidence" value="ECO:0007669"/>
    <property type="project" value="TreeGrafter"/>
</dbReference>
<evidence type="ECO:0000256" key="5">
    <source>
        <dbReference type="ARBA" id="ARBA00022786"/>
    </source>
</evidence>